<protein>
    <submittedName>
        <fullName evidence="3">Retrovirus-related Pol polyprotein from transposon TNT 1-94</fullName>
    </submittedName>
</protein>
<comment type="caution">
    <text evidence="3">The sequence shown here is derived from an EMBL/GenBank/DDBJ whole genome shotgun (WGS) entry which is preliminary data.</text>
</comment>
<gene>
    <name evidence="3" type="ORF">EVAR_29751_1</name>
</gene>
<dbReference type="OrthoDB" id="7920740at2759"/>
<dbReference type="EMBL" id="BGZK01000657">
    <property type="protein sequence ID" value="GBP54909.1"/>
    <property type="molecule type" value="Genomic_DNA"/>
</dbReference>
<evidence type="ECO:0000256" key="1">
    <source>
        <dbReference type="PROSITE-ProRule" id="PRU00047"/>
    </source>
</evidence>
<keyword evidence="1" id="KW-0479">Metal-binding</keyword>
<dbReference type="Pfam" id="PF14223">
    <property type="entry name" value="Retrotran_gag_2"/>
    <property type="match status" value="1"/>
</dbReference>
<dbReference type="GO" id="GO:0003676">
    <property type="term" value="F:nucleic acid binding"/>
    <property type="evidence" value="ECO:0007669"/>
    <property type="project" value="InterPro"/>
</dbReference>
<evidence type="ECO:0000313" key="4">
    <source>
        <dbReference type="Proteomes" id="UP000299102"/>
    </source>
</evidence>
<evidence type="ECO:0000313" key="3">
    <source>
        <dbReference type="EMBL" id="GBP54909.1"/>
    </source>
</evidence>
<proteinExistence type="predicted"/>
<dbReference type="GO" id="GO:0008270">
    <property type="term" value="F:zinc ion binding"/>
    <property type="evidence" value="ECO:0007669"/>
    <property type="project" value="UniProtKB-KW"/>
</dbReference>
<dbReference type="Proteomes" id="UP000299102">
    <property type="component" value="Unassembled WGS sequence"/>
</dbReference>
<organism evidence="3 4">
    <name type="scientific">Eumeta variegata</name>
    <name type="common">Bagworm moth</name>
    <name type="synonym">Eumeta japonica</name>
    <dbReference type="NCBI Taxonomy" id="151549"/>
    <lineage>
        <taxon>Eukaryota</taxon>
        <taxon>Metazoa</taxon>
        <taxon>Ecdysozoa</taxon>
        <taxon>Arthropoda</taxon>
        <taxon>Hexapoda</taxon>
        <taxon>Insecta</taxon>
        <taxon>Pterygota</taxon>
        <taxon>Neoptera</taxon>
        <taxon>Endopterygota</taxon>
        <taxon>Lepidoptera</taxon>
        <taxon>Glossata</taxon>
        <taxon>Ditrysia</taxon>
        <taxon>Tineoidea</taxon>
        <taxon>Psychidae</taxon>
        <taxon>Oiketicinae</taxon>
        <taxon>Eumeta</taxon>
    </lineage>
</organism>
<dbReference type="AlphaFoldDB" id="A0A4C1WXK6"/>
<dbReference type="SMART" id="SM00343">
    <property type="entry name" value="ZnF_C2HC"/>
    <property type="match status" value="1"/>
</dbReference>
<reference evidence="3 4" key="1">
    <citation type="journal article" date="2019" name="Commun. Biol.">
        <title>The bagworm genome reveals a unique fibroin gene that provides high tensile strength.</title>
        <authorList>
            <person name="Kono N."/>
            <person name="Nakamura H."/>
            <person name="Ohtoshi R."/>
            <person name="Tomita M."/>
            <person name="Numata K."/>
            <person name="Arakawa K."/>
        </authorList>
    </citation>
    <scope>NUCLEOTIDE SEQUENCE [LARGE SCALE GENOMIC DNA]</scope>
</reference>
<dbReference type="SUPFAM" id="SSF57756">
    <property type="entry name" value="Retrovirus zinc finger-like domains"/>
    <property type="match status" value="1"/>
</dbReference>
<keyword evidence="4" id="KW-1185">Reference proteome</keyword>
<keyword evidence="1" id="KW-0863">Zinc-finger</keyword>
<dbReference type="Pfam" id="PF07727">
    <property type="entry name" value="RVT_2"/>
    <property type="match status" value="1"/>
</dbReference>
<name>A0A4C1WXK6_EUMVA</name>
<feature type="domain" description="CCHC-type" evidence="2">
    <location>
        <begin position="105"/>
        <end position="121"/>
    </location>
</feature>
<dbReference type="InterPro" id="IPR001878">
    <property type="entry name" value="Znf_CCHC"/>
</dbReference>
<accession>A0A4C1WXK6</accession>
<dbReference type="PROSITE" id="PS50158">
    <property type="entry name" value="ZF_CCHC"/>
    <property type="match status" value="1"/>
</dbReference>
<keyword evidence="1" id="KW-0862">Zinc</keyword>
<dbReference type="Gene3D" id="4.10.60.10">
    <property type="entry name" value="Zinc finger, CCHC-type"/>
    <property type="match status" value="1"/>
</dbReference>
<dbReference type="InterPro" id="IPR036875">
    <property type="entry name" value="Znf_CCHC_sf"/>
</dbReference>
<evidence type="ECO:0000259" key="2">
    <source>
        <dbReference type="PROSITE" id="PS50158"/>
    </source>
</evidence>
<dbReference type="InterPro" id="IPR013103">
    <property type="entry name" value="RVT_2"/>
</dbReference>
<sequence length="320" mass="35896">MYNPNLDGCNNVEEYVSKIMTTAHKLRNIGFKVDDEWLGTLLLFGLPESYKPMIIAIESSDMKINADSVKAKILQVVKLTENNSNAFSVNHRSKAYNKPFRKGPRCFNCNKYGHIGAQCKSKIKQKNPQSSSYAAAFIATENSAREKLEIIQFDVTTAFSYGQLNENILMTPPEGLDCKPNRVCKLVQSLYGLKQAPSIPADPHVKLKKADDKPKKNHPYREAVGSLIHAAVVSRPDIMFAVLSYYCHVTVSLGFYNLLSGDGLDRIYLFSNNRETLKQNSGKRMVKKKEHTTGEAAWSHSPRARPLPFSVLVQISLTDH</sequence>